<dbReference type="GO" id="GO:2000601">
    <property type="term" value="P:positive regulation of Arp2/3 complex-mediated actin nucleation"/>
    <property type="evidence" value="ECO:0007669"/>
    <property type="project" value="TreeGrafter"/>
</dbReference>
<sequence length="1474" mass="161010">MPLTRYQIKNEYGLADPELYRAADRDDPEALLEGVAMAGLVGVLRQLGDLAEFAAEIFHDLHEEVMATAARGHGLMVRVQQLEAEFPLIEKAFLSQTNHSSFFYNAGVEWHPNLQMDQNLITRGDLPRFVMDSYEECRGPPRLFLLDKFDVAGAGACLKRYTDPSFFKVEAASSEIIKTDVQRERRTRKVKKRGFRRNGATPEILSTSHAKLHQLFLEERVENGNNKPIHHAKVKRRQLHASPFDSKTGKSYMEKILEPSSPPSELIREITVTPSNISESRTEVLEISTVGAAAEILQRNGGTHSPPYLPKRASEPSGGELTDEVTDQRVFKEPEADYEGDLHKLPATKQADERELVADGVMKAEGSANGYHSDDIMSEVDNYLDALTTMESEMETDTELRPRKDIGFLNHEKQGTEAQSVGDSGASDDENSSFKKGRSSYSFSDTLSNLAENTGSDGDGADKAFPSNEIYLAENDVSDEVSVDEEIQGSEFPEHATSSGAIQATENMLEKYELGEAFCNSSLADSNAVNLSTESAVSSTKISMVGSQLDEISSSLAIGTTNTDGNGEDLNNNLLSTTAIADARPENRAVSHLEDDLQDGGSNLTSNGLPDMSNIADPSPEEDFCDDLNDEVQRVHVEDNSSGMPINEKIKSLDILPENDQLQGSDLPEIEASSGNSLLPQRSPSETFSNLESLYPDAVVLEQDDAIVIPEANPKTKTPVSDDSLLTDSHLQMEPEDDYRLHELDPAEASISYPDNKENIEDILCTVDSEKPVESYAKVDVVEICAVPFESPSGCPDDLDPVLATASGMQLDHTLAEKVQVDACFAPAEAFVVCEDCDYIHDRVITSTSEDLVYSPSRNITEMQEETPSLEDLQRDTIAINKIPTPESHLGSDELQEVNQVEFIGDLDPGNFESTPCDTSGSMMLEAVADLSLADKSLDNIDSIGRTLESSKESEQDPIQDAIDPVVAKENKDNFDPSDIGMSHSSELRELDSNLVSPRRSHLEDNIEDSVSSSCNLSESRLEAAPGSEADQLSLEHSCVVDEASSSLSHIQSEQIRTSNEIHQEISFGSPSDSESAFLPSKLTRTESPEHPGSNEVQSFEQVSDPLPTVSSGFPLLPDIKLEEMPPLPPLPPMQWRMGKFLQASVPTERGVQHNMNFLPPLPPPTTNGKTQSGSPVSEGETISSLNTFMPSMASEDDKPHPLPPAGSMIQSSFLSSQLPDKNSQRDFSAFNDAQSSVLVLSVPEISNKMPQNGSLGTDSGMEQLDLNPSLLVPTVGDASPQNASASAQDRIQPQSLSPPEKDLEDEKFQQTPLKRDVDIVTSTEKLAVQAASEEDLSKHNLLNSEVETASSLDGSTLLPFLEDGKPNGTQQMKVPKPRDPLIEAVAAHDKRTLRKVADHVRAQNRAKADERDSLLEQIRTKSFNLKPAVTTRPNIRGPKTNLKVAAILEKANAIRQALAGSDEDDDDNNWSDS</sequence>
<evidence type="ECO:0000313" key="9">
    <source>
        <dbReference type="EMBL" id="KAK6943410.1"/>
    </source>
</evidence>
<dbReference type="GO" id="GO:0071933">
    <property type="term" value="F:Arp2/3 complex binding"/>
    <property type="evidence" value="ECO:0007669"/>
    <property type="project" value="TreeGrafter"/>
</dbReference>
<dbReference type="InterPro" id="IPR003124">
    <property type="entry name" value="WH2_dom"/>
</dbReference>
<feature type="compositionally biased region" description="Polar residues" evidence="7">
    <location>
        <begin position="1009"/>
        <end position="1019"/>
    </location>
</feature>
<dbReference type="GO" id="GO:0005737">
    <property type="term" value="C:cytoplasm"/>
    <property type="evidence" value="ECO:0007669"/>
    <property type="project" value="UniProtKB-ARBA"/>
</dbReference>
<evidence type="ECO:0000256" key="2">
    <source>
        <dbReference type="ARBA" id="ARBA00006993"/>
    </source>
</evidence>
<dbReference type="PANTHER" id="PTHR12902">
    <property type="entry name" value="WASP-1"/>
    <property type="match status" value="1"/>
</dbReference>
<keyword evidence="3 6" id="KW-0963">Cytoplasm</keyword>
<dbReference type="GO" id="GO:0005856">
    <property type="term" value="C:cytoskeleton"/>
    <property type="evidence" value="ECO:0007669"/>
    <property type="project" value="UniProtKB-SubCell"/>
</dbReference>
<feature type="compositionally biased region" description="Basic and acidic residues" evidence="7">
    <location>
        <begin position="1300"/>
        <end position="1313"/>
    </location>
</feature>
<dbReference type="GO" id="GO:0003779">
    <property type="term" value="F:actin binding"/>
    <property type="evidence" value="ECO:0007669"/>
    <property type="project" value="UniProtKB-UniRule"/>
</dbReference>
<dbReference type="FunFam" id="1.20.5.340:FF:000045">
    <property type="entry name" value="SCAR family protein"/>
    <property type="match status" value="1"/>
</dbReference>
<dbReference type="EMBL" id="JBAMMX010000003">
    <property type="protein sequence ID" value="KAK6943410.1"/>
    <property type="molecule type" value="Genomic_DNA"/>
</dbReference>
<comment type="function">
    <text evidence="5">Involved in regulation of actin and microtubule organization. Part of a WAVE complex that activates the Arp2/3 complex. Regulates trichome branch positioning and expansion.</text>
</comment>
<feature type="region of interest" description="Disordered" evidence="7">
    <location>
        <begin position="1083"/>
        <end position="1111"/>
    </location>
</feature>
<evidence type="ECO:0000256" key="4">
    <source>
        <dbReference type="ARBA" id="ARBA00023212"/>
    </source>
</evidence>
<comment type="caution">
    <text evidence="9">The sequence shown here is derived from an EMBL/GenBank/DDBJ whole genome shotgun (WGS) entry which is preliminary data.</text>
</comment>
<organism evidence="9 10">
    <name type="scientific">Dillenia turbinata</name>
    <dbReference type="NCBI Taxonomy" id="194707"/>
    <lineage>
        <taxon>Eukaryota</taxon>
        <taxon>Viridiplantae</taxon>
        <taxon>Streptophyta</taxon>
        <taxon>Embryophyta</taxon>
        <taxon>Tracheophyta</taxon>
        <taxon>Spermatophyta</taxon>
        <taxon>Magnoliopsida</taxon>
        <taxon>eudicotyledons</taxon>
        <taxon>Gunneridae</taxon>
        <taxon>Pentapetalae</taxon>
        <taxon>Dilleniales</taxon>
        <taxon>Dilleniaceae</taxon>
        <taxon>Dillenia</taxon>
    </lineage>
</organism>
<accession>A0AAN8ZRY2</accession>
<feature type="region of interest" description="Disordered" evidence="7">
    <location>
        <begin position="1160"/>
        <end position="1230"/>
    </location>
</feature>
<evidence type="ECO:0000256" key="3">
    <source>
        <dbReference type="ARBA" id="ARBA00022490"/>
    </source>
</evidence>
<keyword evidence="10" id="KW-1185">Reference proteome</keyword>
<protein>
    <recommendedName>
        <fullName evidence="6">Protein SCAR</fullName>
    </recommendedName>
    <alternativeName>
        <fullName evidence="6">Protein WAVE</fullName>
    </alternativeName>
</protein>
<gene>
    <name evidence="9" type="ORF">RJ641_024512</name>
</gene>
<feature type="compositionally biased region" description="Polar residues" evidence="7">
    <location>
        <begin position="1280"/>
        <end position="1298"/>
    </location>
</feature>
<keyword evidence="6" id="KW-0009">Actin-binding</keyword>
<feature type="region of interest" description="Disordered" evidence="7">
    <location>
        <begin position="334"/>
        <end position="353"/>
    </location>
</feature>
<feature type="region of interest" description="Disordered" evidence="7">
    <location>
        <begin position="298"/>
        <end position="327"/>
    </location>
</feature>
<feature type="region of interest" description="Disordered" evidence="7">
    <location>
        <begin position="994"/>
        <end position="1030"/>
    </location>
</feature>
<feature type="compositionally biased region" description="Polar residues" evidence="7">
    <location>
        <begin position="1249"/>
        <end position="1258"/>
    </location>
</feature>
<dbReference type="PANTHER" id="PTHR12902:SF1">
    <property type="entry name" value="WISKOTT-ALDRICH SYNDROME PROTEIN FAMILY MEMBER"/>
    <property type="match status" value="1"/>
</dbReference>
<feature type="compositionally biased region" description="Polar residues" evidence="7">
    <location>
        <begin position="1209"/>
        <end position="1222"/>
    </location>
</feature>
<feature type="compositionally biased region" description="Polar residues" evidence="7">
    <location>
        <begin position="1168"/>
        <end position="1190"/>
    </location>
</feature>
<evidence type="ECO:0000313" key="10">
    <source>
        <dbReference type="Proteomes" id="UP001370490"/>
    </source>
</evidence>
<comment type="similarity">
    <text evidence="2 6">Belongs to the SCAR/WAVE family.</text>
</comment>
<dbReference type="Gene3D" id="6.10.280.150">
    <property type="match status" value="2"/>
</dbReference>
<dbReference type="Gene3D" id="1.20.5.340">
    <property type="match status" value="1"/>
</dbReference>
<reference evidence="9 10" key="1">
    <citation type="submission" date="2023-12" db="EMBL/GenBank/DDBJ databases">
        <title>A high-quality genome assembly for Dillenia turbinata (Dilleniales).</title>
        <authorList>
            <person name="Chanderbali A."/>
        </authorList>
    </citation>
    <scope>NUCLEOTIDE SEQUENCE [LARGE SCALE GENOMIC DNA]</scope>
    <source>
        <strain evidence="9">LSX21</strain>
        <tissue evidence="9">Leaf</tissue>
    </source>
</reference>
<evidence type="ECO:0000256" key="7">
    <source>
        <dbReference type="SAM" id="MobiDB-lite"/>
    </source>
</evidence>
<evidence type="ECO:0000256" key="6">
    <source>
        <dbReference type="RuleBase" id="RU367034"/>
    </source>
</evidence>
<dbReference type="GO" id="GO:0034237">
    <property type="term" value="F:protein kinase A regulatory subunit binding"/>
    <property type="evidence" value="ECO:0007669"/>
    <property type="project" value="TreeGrafter"/>
</dbReference>
<dbReference type="GO" id="GO:0030036">
    <property type="term" value="P:actin cytoskeleton organization"/>
    <property type="evidence" value="ECO:0007669"/>
    <property type="project" value="UniProtKB-UniRule"/>
</dbReference>
<dbReference type="PROSITE" id="PS51082">
    <property type="entry name" value="WH2"/>
    <property type="match status" value="1"/>
</dbReference>
<keyword evidence="4 6" id="KW-0206">Cytoskeleton</keyword>
<name>A0AAN8ZRY2_9MAGN</name>
<dbReference type="Proteomes" id="UP001370490">
    <property type="component" value="Unassembled WGS sequence"/>
</dbReference>
<evidence type="ECO:0000256" key="5">
    <source>
        <dbReference type="ARBA" id="ARBA00055640"/>
    </source>
</evidence>
<proteinExistence type="inferred from homology"/>
<feature type="region of interest" description="Disordered" evidence="7">
    <location>
        <begin position="1248"/>
        <end position="1313"/>
    </location>
</feature>
<comment type="subcellular location">
    <subcellularLocation>
        <location evidence="1 6">Cytoplasm</location>
        <location evidence="1 6">Cytoskeleton</location>
    </subcellularLocation>
</comment>
<feature type="compositionally biased region" description="Polar residues" evidence="7">
    <location>
        <begin position="673"/>
        <end position="689"/>
    </location>
</feature>
<feature type="domain" description="WH2" evidence="8">
    <location>
        <begin position="1411"/>
        <end position="1429"/>
    </location>
</feature>
<feature type="region of interest" description="Disordered" evidence="7">
    <location>
        <begin position="665"/>
        <end position="689"/>
    </location>
</feature>
<evidence type="ECO:0000259" key="8">
    <source>
        <dbReference type="PROSITE" id="PS51082"/>
    </source>
</evidence>
<dbReference type="InterPro" id="IPR028288">
    <property type="entry name" value="SCAR/WAVE_fam"/>
</dbReference>
<feature type="region of interest" description="Disordered" evidence="7">
    <location>
        <begin position="415"/>
        <end position="442"/>
    </location>
</feature>
<evidence type="ECO:0000256" key="1">
    <source>
        <dbReference type="ARBA" id="ARBA00004245"/>
    </source>
</evidence>